<evidence type="ECO:0000313" key="3">
    <source>
        <dbReference type="EMBL" id="MED6225244.1"/>
    </source>
</evidence>
<dbReference type="InterPro" id="IPR006693">
    <property type="entry name" value="AB_hydrolase_lipase"/>
</dbReference>
<organism evidence="3 4">
    <name type="scientific">Stylosanthes scabra</name>
    <dbReference type="NCBI Taxonomy" id="79078"/>
    <lineage>
        <taxon>Eukaryota</taxon>
        <taxon>Viridiplantae</taxon>
        <taxon>Streptophyta</taxon>
        <taxon>Embryophyta</taxon>
        <taxon>Tracheophyta</taxon>
        <taxon>Spermatophyta</taxon>
        <taxon>Magnoliopsida</taxon>
        <taxon>eudicotyledons</taxon>
        <taxon>Gunneridae</taxon>
        <taxon>Pentapetalae</taxon>
        <taxon>rosids</taxon>
        <taxon>fabids</taxon>
        <taxon>Fabales</taxon>
        <taxon>Fabaceae</taxon>
        <taxon>Papilionoideae</taxon>
        <taxon>50 kb inversion clade</taxon>
        <taxon>dalbergioids sensu lato</taxon>
        <taxon>Dalbergieae</taxon>
        <taxon>Pterocarpus clade</taxon>
        <taxon>Stylosanthes</taxon>
    </lineage>
</organism>
<feature type="domain" description="Partial AB-hydrolase lipase" evidence="2">
    <location>
        <begin position="93"/>
        <end position="144"/>
    </location>
</feature>
<reference evidence="3 4" key="1">
    <citation type="journal article" date="2023" name="Plants (Basel)">
        <title>Bridging the Gap: Combining Genomics and Transcriptomics Approaches to Understand Stylosanthes scabra, an Orphan Legume from the Brazilian Caatinga.</title>
        <authorList>
            <person name="Ferreira-Neto J.R.C."/>
            <person name="da Silva M.D."/>
            <person name="Binneck E."/>
            <person name="de Melo N.F."/>
            <person name="da Silva R.H."/>
            <person name="de Melo A.L.T.M."/>
            <person name="Pandolfi V."/>
            <person name="Bustamante F.O."/>
            <person name="Brasileiro-Vidal A.C."/>
            <person name="Benko-Iseppon A.M."/>
        </authorList>
    </citation>
    <scope>NUCLEOTIDE SEQUENCE [LARGE SCALE GENOMIC DNA]</scope>
    <source>
        <tissue evidence="3">Leaves</tissue>
    </source>
</reference>
<feature type="region of interest" description="Disordered" evidence="1">
    <location>
        <begin position="1"/>
        <end position="53"/>
    </location>
</feature>
<evidence type="ECO:0000256" key="1">
    <source>
        <dbReference type="SAM" id="MobiDB-lite"/>
    </source>
</evidence>
<protein>
    <recommendedName>
        <fullName evidence="2">Partial AB-hydrolase lipase domain-containing protein</fullName>
    </recommendedName>
</protein>
<comment type="caution">
    <text evidence="3">The sequence shown here is derived from an EMBL/GenBank/DDBJ whole genome shotgun (WGS) entry which is preliminary data.</text>
</comment>
<dbReference type="Proteomes" id="UP001341840">
    <property type="component" value="Unassembled WGS sequence"/>
</dbReference>
<dbReference type="Pfam" id="PF04083">
    <property type="entry name" value="Abhydro_lipase"/>
    <property type="match status" value="1"/>
</dbReference>
<feature type="compositionally biased region" description="Basic and acidic residues" evidence="1">
    <location>
        <begin position="29"/>
        <end position="43"/>
    </location>
</feature>
<gene>
    <name evidence="3" type="ORF">PIB30_091779</name>
</gene>
<sequence length="178" mass="19465">MKNKKFVENEKSAENGDGGSKFPVARNGQDGERFWERRWETGRHPRPHPHPAPLTLVVKTEASSRGSFGRKKGAAAFPDPSTSDGICASSVIVHGYQCQELLVTTEDEYILSVQRIPEGRGVENNSGNGNHKQPVILQHGILVSIKFVPQKGDALGTGQSNHGKNRKMVVSSSIKVRN</sequence>
<keyword evidence="4" id="KW-1185">Reference proteome</keyword>
<feature type="region of interest" description="Disordered" evidence="1">
    <location>
        <begin position="155"/>
        <end position="178"/>
    </location>
</feature>
<dbReference type="Gene3D" id="3.40.50.1820">
    <property type="entry name" value="alpha/beta hydrolase"/>
    <property type="match status" value="1"/>
</dbReference>
<evidence type="ECO:0000259" key="2">
    <source>
        <dbReference type="Pfam" id="PF04083"/>
    </source>
</evidence>
<feature type="compositionally biased region" description="Basic and acidic residues" evidence="1">
    <location>
        <begin position="1"/>
        <end position="14"/>
    </location>
</feature>
<accession>A0ABU6ZTD3</accession>
<name>A0ABU6ZTD3_9FABA</name>
<proteinExistence type="predicted"/>
<dbReference type="EMBL" id="JASCZI010273714">
    <property type="protein sequence ID" value="MED6225244.1"/>
    <property type="molecule type" value="Genomic_DNA"/>
</dbReference>
<dbReference type="InterPro" id="IPR029058">
    <property type="entry name" value="AB_hydrolase_fold"/>
</dbReference>
<evidence type="ECO:0000313" key="4">
    <source>
        <dbReference type="Proteomes" id="UP001341840"/>
    </source>
</evidence>